<protein>
    <submittedName>
        <fullName evidence="5">Hemolysin</fullName>
    </submittedName>
</protein>
<dbReference type="RefSeq" id="WP_050120094.1">
    <property type="nucleotide sequence ID" value="NZ_CAWMAB010000022.1"/>
</dbReference>
<dbReference type="InterPro" id="IPR011050">
    <property type="entry name" value="Pectin_lyase_fold/virulence"/>
</dbReference>
<name>A0A0T9M331_YERKR</name>
<feature type="domain" description="Filamentous haemagglutinin FhaB/tRNA nuclease CdiA-like TPS" evidence="4">
    <location>
        <begin position="48"/>
        <end position="168"/>
    </location>
</feature>
<organism evidence="5 6">
    <name type="scientific">Yersinia kristensenii</name>
    <dbReference type="NCBI Taxonomy" id="28152"/>
    <lineage>
        <taxon>Bacteria</taxon>
        <taxon>Pseudomonadati</taxon>
        <taxon>Pseudomonadota</taxon>
        <taxon>Gammaproteobacteria</taxon>
        <taxon>Enterobacterales</taxon>
        <taxon>Yersiniaceae</taxon>
        <taxon>Yersinia</taxon>
    </lineage>
</organism>
<dbReference type="Pfam" id="PF05860">
    <property type="entry name" value="TPS"/>
    <property type="match status" value="1"/>
</dbReference>
<dbReference type="GO" id="GO:0090729">
    <property type="term" value="F:toxin activity"/>
    <property type="evidence" value="ECO:0007669"/>
    <property type="project" value="UniProtKB-KW"/>
</dbReference>
<feature type="region of interest" description="Disordered" evidence="2">
    <location>
        <begin position="1582"/>
        <end position="1632"/>
    </location>
</feature>
<dbReference type="SMART" id="SM00912">
    <property type="entry name" value="Haemagg_act"/>
    <property type="match status" value="1"/>
</dbReference>
<dbReference type="Proteomes" id="UP000045824">
    <property type="component" value="Unassembled WGS sequence"/>
</dbReference>
<keyword evidence="1" id="KW-0800">Toxin</keyword>
<evidence type="ECO:0000313" key="5">
    <source>
        <dbReference type="EMBL" id="CNF54275.1"/>
    </source>
</evidence>
<dbReference type="EMBL" id="CPYI01000022">
    <property type="protein sequence ID" value="CNF54275.1"/>
    <property type="molecule type" value="Genomic_DNA"/>
</dbReference>
<gene>
    <name evidence="5" type="primary">shlA</name>
    <name evidence="5" type="ORF">ERS008491_04056</name>
</gene>
<dbReference type="GO" id="GO:0003824">
    <property type="term" value="F:catalytic activity"/>
    <property type="evidence" value="ECO:0007669"/>
    <property type="project" value="UniProtKB-ARBA"/>
</dbReference>
<dbReference type="InterPro" id="IPR008638">
    <property type="entry name" value="FhaB/CdiA-like_TPS"/>
</dbReference>
<reference evidence="5 6" key="1">
    <citation type="submission" date="2015-03" db="EMBL/GenBank/DDBJ databases">
        <authorList>
            <person name="Murphy D."/>
        </authorList>
    </citation>
    <scope>NUCLEOTIDE SEQUENCE [LARGE SCALE GENOMIC DNA]</scope>
    <source>
        <strain evidence="5 6">FCF326</strain>
    </source>
</reference>
<feature type="chain" id="PRO_5006693029" evidence="3">
    <location>
        <begin position="31"/>
        <end position="1632"/>
    </location>
</feature>
<keyword evidence="3" id="KW-0732">Signal</keyword>
<evidence type="ECO:0000256" key="1">
    <source>
        <dbReference type="ARBA" id="ARBA00022656"/>
    </source>
</evidence>
<sequence length="1632" mass="171521">MKQNKFKLSPAGKLAAAVAIISVSVATCYAAGIVGAGDPAHNPGINSVNGVTVVDIVKPSASGLSHNQYNEFNVNKAGAVLNNSLSAGQSKLAGQLSANQNLNGQAANIILNEVISRNPSLLLGKQEVFGMAADYILANPNGITCNSCGFINTNRTSLVVGNPLVDQGNLQGFDTRNNTNLLNIGEGYTILGGTLDLIAPRINMLGTVDSREDINVVLGQNKVSTDGKILESQKYEGTAYDSKIFGGMMANRIRIVNTAEGNGINMSSSYTARKSLDISTPGKLNLDVDPQVNFDSISSIMSWFIKEADPTPANLSGEDINVSAGEIYTSGDIIETTSGNSTTQTLKRTKIKGANISIIAKRNNHLDAAIIDGKNIIMQGDNIQLGTETVTNTHSSSSKDGADGFLGIGKWNKSSNKKTEQQKNIGTTITAGNNLSIQSTNGDIKLSGTSIEAGNNLSIKAKKDLTLESVIDNNSIRDKGHDYAHTIKDITWNNETDTQTLNKTTLQAGGNMGLAAEGKISAKGIKAAAGGDLLINANEVNINVQKTRDQKISNGKNEQNMGLGGIDHNNNNKNAEDSHRSEITADGNILVVGNKGVSITGSKVKASKDGYVQAAEGGIKIDNAISTTTTKIDERTGVAFNITGSSHKANNRDEKVTGSELVSDANLKIISKDNVDVIGSLVKSAGELGIETLGEINVKAAAEQQKIDEQKTKLTIEGFTSDDGNNQFQAGIKLEHTSESEKTESVQHHGATLEGGTIKLDAEKDVTFTGSNLTTTQGDADIKGENVSFVAVQDTLSSNKEKETVGVDVHYDGGMDKAGSGANVSYEDTQTTTDKSTAVVSDSNIAGNLNINATKDVTNQGSDHKVDGAYNVDAINVNNLAAENSEKTVNKSTTVDVGFGANIDYSEVTRPIEDIVNKAQELDMGGMLDAADDVGAPNVGIDIYAKGGTKETNLSSNKATETSIKGGDININATGSVKDQGTEYQADKGSITLNAASHISEAAIDRVEQHTKETSGGADIRVYTSTGKDITVDGKGKGGSKDQLVKGEIAQVGSMNAANGININVKEDATYQGTNMDAGNGKISVNAGGDIRFDQVTHLTSESHNNVDADAKMNLGTNTNSKEFGAGLGGGHSKGESSTSIAQVSNLQGQQGIELNAGKDVALTGTSFGSKEKATGDILLTAGGKVEMKAAESQGSKQDMTWSASANAGMSKGTGADKDSKGMSAGAEVNVAKTDESATIYQGSVINSNGTLTIKADSDDKQAIHLQNADITSKETILTTNNGGILLESAQDKEYKNNWNFEVGANGKQNASFNKDDKGVAEKQSSEKTHNIGAKLEVGVEKLDAIVQQNTHINSDNISFNTAKDMVLAGAILKADNINGNIGGNLTVESREDKQHSVNVNTALGVSHSNEKQDSLINQLASASPIGEDKIKKKLDTKSNKLFDKIKKQYDQLSSRFTTKEEDNVQTLSYTKDGKKMTVEQSKDEEETKDKWWQKGAKTVGKKVKSNVQEDQVKGGNGRAKIEVEVVENKAVEEQSAISGQETVNLTVGGKTQLIGGKISSKNSDVSLQTQGLELQNINGKHTEGGARVNGSSSVGEMMKSGFSDLKEGKTPLIGAHGGSEQKNAVAGVTRG</sequence>
<evidence type="ECO:0000259" key="4">
    <source>
        <dbReference type="SMART" id="SM00912"/>
    </source>
</evidence>
<evidence type="ECO:0000313" key="6">
    <source>
        <dbReference type="Proteomes" id="UP000045824"/>
    </source>
</evidence>
<dbReference type="InterPro" id="IPR025157">
    <property type="entry name" value="Hemagglutinin_rpt"/>
</dbReference>
<evidence type="ECO:0000256" key="2">
    <source>
        <dbReference type="SAM" id="MobiDB-lite"/>
    </source>
</evidence>
<dbReference type="Pfam" id="PF13332">
    <property type="entry name" value="Fil_haemagg_2"/>
    <property type="match status" value="5"/>
</dbReference>
<dbReference type="NCBIfam" id="TIGR01901">
    <property type="entry name" value="adhes_NPXG"/>
    <property type="match status" value="1"/>
</dbReference>
<dbReference type="InterPro" id="IPR012334">
    <property type="entry name" value="Pectin_lyas_fold"/>
</dbReference>
<evidence type="ECO:0000256" key="3">
    <source>
        <dbReference type="SAM" id="SignalP"/>
    </source>
</evidence>
<accession>A0A0T9M331</accession>
<dbReference type="Gene3D" id="2.160.20.10">
    <property type="entry name" value="Single-stranded right-handed beta-helix, Pectin lyase-like"/>
    <property type="match status" value="1"/>
</dbReference>
<feature type="signal peptide" evidence="3">
    <location>
        <begin position="1"/>
        <end position="30"/>
    </location>
</feature>
<proteinExistence type="predicted"/>
<feature type="region of interest" description="Disordered" evidence="2">
    <location>
        <begin position="1122"/>
        <end position="1141"/>
    </location>
</feature>
<dbReference type="SUPFAM" id="SSF51126">
    <property type="entry name" value="Pectin lyase-like"/>
    <property type="match status" value="1"/>
</dbReference>